<dbReference type="Proteomes" id="UP000198953">
    <property type="component" value="Unassembled WGS sequence"/>
</dbReference>
<evidence type="ECO:0008006" key="3">
    <source>
        <dbReference type="Google" id="ProtNLM"/>
    </source>
</evidence>
<keyword evidence="2" id="KW-1185">Reference proteome</keyword>
<accession>A0A1H7NBQ6</accession>
<gene>
    <name evidence="1" type="ORF">SAMN05660976_01976</name>
</gene>
<evidence type="ECO:0000313" key="1">
    <source>
        <dbReference type="EMBL" id="SEL20709.1"/>
    </source>
</evidence>
<organism evidence="1 2">
    <name type="scientific">Nonomuraea pusilla</name>
    <dbReference type="NCBI Taxonomy" id="46177"/>
    <lineage>
        <taxon>Bacteria</taxon>
        <taxon>Bacillati</taxon>
        <taxon>Actinomycetota</taxon>
        <taxon>Actinomycetes</taxon>
        <taxon>Streptosporangiales</taxon>
        <taxon>Streptosporangiaceae</taxon>
        <taxon>Nonomuraea</taxon>
    </lineage>
</organism>
<dbReference type="STRING" id="46177.SAMN05660976_01976"/>
<evidence type="ECO:0000313" key="2">
    <source>
        <dbReference type="Proteomes" id="UP000198953"/>
    </source>
</evidence>
<protein>
    <recommendedName>
        <fullName evidence="3">Peptidase MA superfamily protein</fullName>
    </recommendedName>
</protein>
<name>A0A1H7NBQ6_9ACTN</name>
<dbReference type="AlphaFoldDB" id="A0A1H7NBQ6"/>
<sequence length="249" mass="25428">MAVPALPAAVQNLWSGQTGVARGRASVVVGHGTAPDLLDDLARRADLAAGRVAAVLRQPVRALVIVPQDAAEAGRLAGLAGAAGLDGLAAVADRGRVIVVPGTFARLTPTGRDVVLAHELTHAAAGTGGLPPWLYEGFADYVGYRDAGLAAPVAAAELAAEVRAGRPPRGLPGPHDFAPGGGDPARLARAYQEAWLACRFIASSYGEETLVRLYREARAHGVDRALASAGLTAGSLAAGWRGYVLDELG</sequence>
<proteinExistence type="predicted"/>
<reference evidence="1 2" key="1">
    <citation type="submission" date="2016-10" db="EMBL/GenBank/DDBJ databases">
        <authorList>
            <person name="de Groot N.N."/>
        </authorList>
    </citation>
    <scope>NUCLEOTIDE SEQUENCE [LARGE SCALE GENOMIC DNA]</scope>
    <source>
        <strain evidence="1 2">DSM 43357</strain>
    </source>
</reference>
<dbReference type="EMBL" id="FOBF01000004">
    <property type="protein sequence ID" value="SEL20709.1"/>
    <property type="molecule type" value="Genomic_DNA"/>
</dbReference>